<feature type="repeat" description="PPR" evidence="4">
    <location>
        <begin position="539"/>
        <end position="573"/>
    </location>
</feature>
<dbReference type="EMBL" id="JAHRHJ020000011">
    <property type="protein sequence ID" value="KAH9295688.1"/>
    <property type="molecule type" value="Genomic_DNA"/>
</dbReference>
<feature type="domain" description="DYW" evidence="5">
    <location>
        <begin position="617"/>
        <end position="709"/>
    </location>
</feature>
<dbReference type="Proteomes" id="UP000824469">
    <property type="component" value="Unassembled WGS sequence"/>
</dbReference>
<dbReference type="Pfam" id="PF20431">
    <property type="entry name" value="E_motif"/>
    <property type="match status" value="1"/>
</dbReference>
<dbReference type="FunFam" id="1.25.40.10:FF:000073">
    <property type="entry name" value="Pentatricopeptide repeat-containing protein chloroplastic"/>
    <property type="match status" value="1"/>
</dbReference>
<name>A0AA38FAR3_TAXCH</name>
<dbReference type="Pfam" id="PF01535">
    <property type="entry name" value="PPR"/>
    <property type="match status" value="5"/>
</dbReference>
<feature type="repeat" description="PPR" evidence="4">
    <location>
        <begin position="68"/>
        <end position="98"/>
    </location>
</feature>
<accession>A0AA38FAR3</accession>
<dbReference type="InterPro" id="IPR011990">
    <property type="entry name" value="TPR-like_helical_dom_sf"/>
</dbReference>
<dbReference type="InterPro" id="IPR032867">
    <property type="entry name" value="DYW_dom"/>
</dbReference>
<keyword evidence="3" id="KW-0809">Transit peptide</keyword>
<dbReference type="GO" id="GO:0008270">
    <property type="term" value="F:zinc ion binding"/>
    <property type="evidence" value="ECO:0007669"/>
    <property type="project" value="InterPro"/>
</dbReference>
<keyword evidence="2" id="KW-0677">Repeat</keyword>
<dbReference type="Gene3D" id="1.25.40.10">
    <property type="entry name" value="Tetratricopeptide repeat domain"/>
    <property type="match status" value="5"/>
</dbReference>
<proteinExistence type="inferred from homology"/>
<dbReference type="OMA" id="SAHMLLC"/>
<dbReference type="SUPFAM" id="SSF48452">
    <property type="entry name" value="TPR-like"/>
    <property type="match status" value="1"/>
</dbReference>
<comment type="caution">
    <text evidence="6">The sequence shown here is derived from an EMBL/GenBank/DDBJ whole genome shotgun (WGS) entry which is preliminary data.</text>
</comment>
<sequence>MDSDSYTLLLKDCIHRKSLIQGRLLHGRIIKYGYNRGTFLANHILEMYAMCRSLMDARQLFDKMPDRDEHTWNRMIAGYTQCRRLEDARQMLDEMPQRSEVSWNTLIAGYSRYGDAEEALETFCQMQRSGIMPNQYSFASVLSACSRLAHEQEGKQIHAGVIRRGFEANVFVGSSLVDLYGKCAKIDDARRVFDGMRDRDEGMWSAMIAGHARHGHSEEALKLFLDMLRSGMNSSQFSFTSILSVCANLRDLECGRSLHGYIVRTGLDTNVFVGNSLVDMYGKCVSMEDAHKVFDEMSKHDEVSWNAMIGAYAQNGDGVEALKWFCQMEGGDIKPDDFTLASVLSACASLAAVQHGKHIHSNIVKTGYGFDVYVSSALIDMYAKCGSIEDARHVFDEMPKQDVVSWSAMIGGYAQNGCAKEALKLFELLLGTNVKPNHVTFVGILSACSHAGLVDVGFHNFYSMIQDHCITPQADHYGCMIDLLGRAGRLDEATDLINNMPFKPNAVIWGVLLGACRIHGNFEVGQVAAEHLLKLEPDNSSTYVLLSNIYAAAGKWDDAAKVRKLMKSRGIRKVPGYSWIEVKNKVHVFVADDNSHPQTAEIYMTLERLTEQIKEVGYVPDTNFVLHNLEEEHKEHILSYHSEKLAIAFGIINTSPRIPIRIVKNLRVCGDCHNAIKFISEVSEREIILRDVSRFHHFRNGLCSCGNYW</sequence>
<dbReference type="FunFam" id="1.25.40.10:FF:000488">
    <property type="entry name" value="Pentatricopeptide repeat-containing protein, mitochondrial"/>
    <property type="match status" value="1"/>
</dbReference>
<dbReference type="PROSITE" id="PS51375">
    <property type="entry name" value="PPR"/>
    <property type="match status" value="7"/>
</dbReference>
<organism evidence="6 7">
    <name type="scientific">Taxus chinensis</name>
    <name type="common">Chinese yew</name>
    <name type="synonym">Taxus wallichiana var. chinensis</name>
    <dbReference type="NCBI Taxonomy" id="29808"/>
    <lineage>
        <taxon>Eukaryota</taxon>
        <taxon>Viridiplantae</taxon>
        <taxon>Streptophyta</taxon>
        <taxon>Embryophyta</taxon>
        <taxon>Tracheophyta</taxon>
        <taxon>Spermatophyta</taxon>
        <taxon>Pinopsida</taxon>
        <taxon>Pinidae</taxon>
        <taxon>Conifers II</taxon>
        <taxon>Cupressales</taxon>
        <taxon>Taxaceae</taxon>
        <taxon>Taxus</taxon>
    </lineage>
</organism>
<evidence type="ECO:0000256" key="2">
    <source>
        <dbReference type="ARBA" id="ARBA00022737"/>
    </source>
</evidence>
<feature type="repeat" description="PPR" evidence="4">
    <location>
        <begin position="200"/>
        <end position="234"/>
    </location>
</feature>
<dbReference type="InterPro" id="IPR046848">
    <property type="entry name" value="E_motif"/>
</dbReference>
<dbReference type="PANTHER" id="PTHR47926">
    <property type="entry name" value="PENTATRICOPEPTIDE REPEAT-CONTAINING PROTEIN"/>
    <property type="match status" value="1"/>
</dbReference>
<feature type="repeat" description="PPR" evidence="4">
    <location>
        <begin position="301"/>
        <end position="335"/>
    </location>
</feature>
<dbReference type="FunFam" id="1.25.40.10:FF:000031">
    <property type="entry name" value="Pentatricopeptide repeat-containing protein mitochondrial"/>
    <property type="match status" value="1"/>
</dbReference>
<dbReference type="NCBIfam" id="TIGR00756">
    <property type="entry name" value="PPR"/>
    <property type="match status" value="6"/>
</dbReference>
<reference evidence="6 7" key="1">
    <citation type="journal article" date="2021" name="Nat. Plants">
        <title>The Taxus genome provides insights into paclitaxel biosynthesis.</title>
        <authorList>
            <person name="Xiong X."/>
            <person name="Gou J."/>
            <person name="Liao Q."/>
            <person name="Li Y."/>
            <person name="Zhou Q."/>
            <person name="Bi G."/>
            <person name="Li C."/>
            <person name="Du R."/>
            <person name="Wang X."/>
            <person name="Sun T."/>
            <person name="Guo L."/>
            <person name="Liang H."/>
            <person name="Lu P."/>
            <person name="Wu Y."/>
            <person name="Zhang Z."/>
            <person name="Ro D.K."/>
            <person name="Shang Y."/>
            <person name="Huang S."/>
            <person name="Yan J."/>
        </authorList>
    </citation>
    <scope>NUCLEOTIDE SEQUENCE [LARGE SCALE GENOMIC DNA]</scope>
    <source>
        <strain evidence="6">Ta-2019</strain>
    </source>
</reference>
<dbReference type="AlphaFoldDB" id="A0AA38FAR3"/>
<evidence type="ECO:0000256" key="4">
    <source>
        <dbReference type="PROSITE-ProRule" id="PRU00708"/>
    </source>
</evidence>
<comment type="similarity">
    <text evidence="1">Belongs to the PPR family. PCMP-H subfamily.</text>
</comment>
<evidence type="ECO:0000256" key="1">
    <source>
        <dbReference type="ARBA" id="ARBA00006643"/>
    </source>
</evidence>
<gene>
    <name evidence="6" type="ORF">KI387_039276</name>
</gene>
<dbReference type="PANTHER" id="PTHR47926:SF533">
    <property type="entry name" value="DYW DOMAIN-CONTAINING PROTEIN"/>
    <property type="match status" value="1"/>
</dbReference>
<dbReference type="Pfam" id="PF13041">
    <property type="entry name" value="PPR_2"/>
    <property type="match status" value="4"/>
</dbReference>
<feature type="repeat" description="PPR" evidence="4">
    <location>
        <begin position="371"/>
        <end position="401"/>
    </location>
</feature>
<dbReference type="FunFam" id="1.25.40.10:FF:000442">
    <property type="entry name" value="Pentatricopeptide repeat-containing protein At3g49710"/>
    <property type="match status" value="1"/>
</dbReference>
<dbReference type="InterPro" id="IPR046960">
    <property type="entry name" value="PPR_At4g14850-like_plant"/>
</dbReference>
<dbReference type="GO" id="GO:0003723">
    <property type="term" value="F:RNA binding"/>
    <property type="evidence" value="ECO:0007669"/>
    <property type="project" value="InterPro"/>
</dbReference>
<protein>
    <recommendedName>
        <fullName evidence="5">DYW domain-containing protein</fullName>
    </recommendedName>
</protein>
<dbReference type="GO" id="GO:0009451">
    <property type="term" value="P:RNA modification"/>
    <property type="evidence" value="ECO:0007669"/>
    <property type="project" value="InterPro"/>
</dbReference>
<dbReference type="Pfam" id="PF14432">
    <property type="entry name" value="DYW_deaminase"/>
    <property type="match status" value="1"/>
</dbReference>
<dbReference type="InterPro" id="IPR002885">
    <property type="entry name" value="PPR_rpt"/>
</dbReference>
<feature type="repeat" description="PPR" evidence="4">
    <location>
        <begin position="402"/>
        <end position="436"/>
    </location>
</feature>
<keyword evidence="7" id="KW-1185">Reference proteome</keyword>
<feature type="repeat" description="PPR" evidence="4">
    <location>
        <begin position="99"/>
        <end position="133"/>
    </location>
</feature>
<evidence type="ECO:0000256" key="3">
    <source>
        <dbReference type="ARBA" id="ARBA00022946"/>
    </source>
</evidence>
<evidence type="ECO:0000259" key="5">
    <source>
        <dbReference type="Pfam" id="PF14432"/>
    </source>
</evidence>
<evidence type="ECO:0000313" key="6">
    <source>
        <dbReference type="EMBL" id="KAH9295688.1"/>
    </source>
</evidence>
<evidence type="ECO:0000313" key="7">
    <source>
        <dbReference type="Proteomes" id="UP000824469"/>
    </source>
</evidence>
<dbReference type="FunFam" id="1.25.40.10:FF:000454">
    <property type="entry name" value="Pentatricopeptide repeat-containing protein At3g47530"/>
    <property type="match status" value="1"/>
</dbReference>